<keyword evidence="4" id="KW-0406">Ion transport</keyword>
<keyword evidence="4" id="KW-0813">Transport</keyword>
<evidence type="ECO:0000256" key="3">
    <source>
        <dbReference type="ARBA" id="ARBA00022837"/>
    </source>
</evidence>
<organism evidence="6 7">
    <name type="scientific">Undibacterium flavidum</name>
    <dbReference type="NCBI Taxonomy" id="2762297"/>
    <lineage>
        <taxon>Bacteria</taxon>
        <taxon>Pseudomonadati</taxon>
        <taxon>Pseudomonadota</taxon>
        <taxon>Betaproteobacteria</taxon>
        <taxon>Burkholderiales</taxon>
        <taxon>Oxalobacteraceae</taxon>
        <taxon>Undibacterium</taxon>
    </lineage>
</organism>
<evidence type="ECO:0000256" key="1">
    <source>
        <dbReference type="ARBA" id="ARBA00022729"/>
    </source>
</evidence>
<dbReference type="Gene3D" id="2.60.40.2030">
    <property type="match status" value="5"/>
</dbReference>
<dbReference type="NCBIfam" id="NF033682">
    <property type="entry name" value="retention_LapA"/>
    <property type="match status" value="1"/>
</dbReference>
<feature type="domain" description="Calx-beta" evidence="5">
    <location>
        <begin position="515"/>
        <end position="612"/>
    </location>
</feature>
<evidence type="ECO:0000256" key="4">
    <source>
        <dbReference type="ARBA" id="ARBA00023065"/>
    </source>
</evidence>
<dbReference type="PANTHER" id="PTHR11878:SF65">
    <property type="entry name" value="NA_CA-EXCHANGE PROTEIN, ISOFORM G"/>
    <property type="match status" value="1"/>
</dbReference>
<feature type="non-terminal residue" evidence="6">
    <location>
        <position position="783"/>
    </location>
</feature>
<keyword evidence="7" id="KW-1185">Reference proteome</keyword>
<keyword evidence="1" id="KW-0732">Signal</keyword>
<dbReference type="PANTHER" id="PTHR11878">
    <property type="entry name" value="SODIUM/CALCIUM EXCHANGER"/>
    <property type="match status" value="1"/>
</dbReference>
<dbReference type="Pfam" id="PF03160">
    <property type="entry name" value="Calx-beta"/>
    <property type="match status" value="4"/>
</dbReference>
<dbReference type="EMBL" id="JACOGA010000013">
    <property type="protein sequence ID" value="MBC3874868.1"/>
    <property type="molecule type" value="Genomic_DNA"/>
</dbReference>
<keyword evidence="2" id="KW-0677">Repeat</keyword>
<dbReference type="InterPro" id="IPR047777">
    <property type="entry name" value="LapA-like_RM"/>
</dbReference>
<evidence type="ECO:0000259" key="5">
    <source>
        <dbReference type="SMART" id="SM00237"/>
    </source>
</evidence>
<dbReference type="InterPro" id="IPR051171">
    <property type="entry name" value="CaCA"/>
</dbReference>
<protein>
    <submittedName>
        <fullName evidence="6">Retention module-containing protein</fullName>
    </submittedName>
</protein>
<dbReference type="InterPro" id="IPR003644">
    <property type="entry name" value="Calx_beta"/>
</dbReference>
<proteinExistence type="predicted"/>
<comment type="caution">
    <text evidence="6">The sequence shown here is derived from an EMBL/GenBank/DDBJ whole genome shotgun (WGS) entry which is preliminary data.</text>
</comment>
<dbReference type="Proteomes" id="UP000624279">
    <property type="component" value="Unassembled WGS sequence"/>
</dbReference>
<reference evidence="6 7" key="1">
    <citation type="submission" date="2020-08" db="EMBL/GenBank/DDBJ databases">
        <title>Novel species isolated from subtropical streams in China.</title>
        <authorList>
            <person name="Lu H."/>
        </authorList>
    </citation>
    <scope>NUCLEOTIDE SEQUENCE [LARGE SCALE GENOMIC DNA]</scope>
    <source>
        <strain evidence="6 7">LX15W</strain>
    </source>
</reference>
<name>A0ABR6YE85_9BURK</name>
<dbReference type="InterPro" id="IPR038081">
    <property type="entry name" value="CalX-like_sf"/>
</dbReference>
<evidence type="ECO:0000313" key="7">
    <source>
        <dbReference type="Proteomes" id="UP000624279"/>
    </source>
</evidence>
<accession>A0ABR6YE85</accession>
<dbReference type="SMART" id="SM00237">
    <property type="entry name" value="Calx_beta"/>
    <property type="match status" value="2"/>
</dbReference>
<evidence type="ECO:0000313" key="6">
    <source>
        <dbReference type="EMBL" id="MBC3874868.1"/>
    </source>
</evidence>
<dbReference type="RefSeq" id="WP_186942839.1">
    <property type="nucleotide sequence ID" value="NZ_JACOGA010000013.1"/>
</dbReference>
<feature type="domain" description="Calx-beta" evidence="5">
    <location>
        <begin position="278"/>
        <end position="375"/>
    </location>
</feature>
<keyword evidence="3" id="KW-0106">Calcium</keyword>
<evidence type="ECO:0000256" key="2">
    <source>
        <dbReference type="ARBA" id="ARBA00022737"/>
    </source>
</evidence>
<dbReference type="SUPFAM" id="SSF141072">
    <property type="entry name" value="CalX-like"/>
    <property type="match status" value="5"/>
</dbReference>
<gene>
    <name evidence="6" type="ORF">H8K55_14845</name>
</gene>
<sequence>MANSTNIIGKVVALQGQAIIKSPDGKQHQLKVGDVVYEKDVIIAAPGAQVELAFDSGHNYLVRQNETVTLDSTVFAPGQSEIASAALLPADASPQSVTNAVIGENSLDKLLEETAAGLGGGDVGDGNGFVRVERIAENVTPISANTEVNTEAHTLAPTPANSAQQTGSTEVLSVTAASGREGGTQEFVVSLSGNNLAPAALNLSLLSGSAVVGTDISTQLVSVDGGQTFTPLSDSVLVPAGVTSVIVRVVAVNDGVIEGTESFSLSASTSTNTSNVIAQGTILDGAVPSISINGPVSVNEAAGTVSFTVVLSEASPASVLVNFDTANGSAVAGSDFTATSGSVTFAPGETSKTITVSIANDRIFEGSEIFQVNLSTPTNATLGTSSASIAIRDDGTGTGGVDDDRLVVASVSSASAGEGQSLVFTVNLSGVSTSATPVAVAFSSNTATLGTDTGAQEFSIDSGVTWTTLGANVSVPAGVSTFLVRVATTTDGLLEGNETINLSASTPQNASPVVGLGTIVDAAVPTVSISGPAEVNESNGTVTYTITLSTASVAPISVNYGTANGTAISGTDFLASNGSVSFAPGETSKTVTVAINSDSVFEGRENFQINLSSPTNATLGSSSVTTVIQDQALTVVGVSSPTAGEGESLVFTVSLSGTSTTATTVNVTPSSGSAVLGTDTGVQQVSTDGGVTWNTLGSSVVVPAGANGFQVRIATTNDGVVEGSETITLSAATAQNSAAIVGTGTITDGAVPTISISGPGDVNEAAGTVTYTVTLSSANAAPV</sequence>